<feature type="compositionally biased region" description="Basic and acidic residues" evidence="1">
    <location>
        <begin position="308"/>
        <end position="319"/>
    </location>
</feature>
<dbReference type="EMBL" id="CAJNOG010000132">
    <property type="protein sequence ID" value="CAF0988224.1"/>
    <property type="molecule type" value="Genomic_DNA"/>
</dbReference>
<feature type="compositionally biased region" description="Polar residues" evidence="1">
    <location>
        <begin position="293"/>
        <end position="307"/>
    </location>
</feature>
<feature type="region of interest" description="Disordered" evidence="1">
    <location>
        <begin position="175"/>
        <end position="197"/>
    </location>
</feature>
<comment type="caution">
    <text evidence="3">The sequence shown here is derived from an EMBL/GenBank/DDBJ whole genome shotgun (WGS) entry which is preliminary data.</text>
</comment>
<keyword evidence="2" id="KW-1133">Transmembrane helix</keyword>
<protein>
    <submittedName>
        <fullName evidence="3">Uncharacterized protein</fullName>
    </submittedName>
</protein>
<keyword evidence="2" id="KW-0472">Membrane</keyword>
<evidence type="ECO:0000256" key="1">
    <source>
        <dbReference type="SAM" id="MobiDB-lite"/>
    </source>
</evidence>
<evidence type="ECO:0000313" key="4">
    <source>
        <dbReference type="Proteomes" id="UP000663845"/>
    </source>
</evidence>
<sequence>MSIRYRLKRNSGPINDPIPVYPDAIYRPKNRPIPVNIPSIDSKKLELRIMPKSAPQITPQIAPLAANESGYSLWWIIGPLLAVFVAMIIGALVYVTKKKNASQQENDSKKRETDNSEDDNNILLQNMKSDIISKEQNRTLPPISLATKTSLSIYKIGPSYSESLLSSSAVSPTSSALSSTSNFDKFNDKSSKQNSDANINKKEYQQNETLSSNDIKKIESQNHTEPFKTQQNNKIFSPSEIKDLNIVASSDRDYIYDLNSPEQHGIGKSPLISSIPTGSKRNEKEKSPKDKISNLNELTNKNIIQTSKTDENKSDKDNSDQLNFVNQDKTLVNMPNVPQCKTSRSSDDDNDEFDEFYPVSINNSTNQQKTNSNINALKNRKKRTLRIQKSLTKHSHFKRQNF</sequence>
<organism evidence="3 4">
    <name type="scientific">Adineta steineri</name>
    <dbReference type="NCBI Taxonomy" id="433720"/>
    <lineage>
        <taxon>Eukaryota</taxon>
        <taxon>Metazoa</taxon>
        <taxon>Spiralia</taxon>
        <taxon>Gnathifera</taxon>
        <taxon>Rotifera</taxon>
        <taxon>Eurotatoria</taxon>
        <taxon>Bdelloidea</taxon>
        <taxon>Adinetida</taxon>
        <taxon>Adinetidae</taxon>
        <taxon>Adineta</taxon>
    </lineage>
</organism>
<keyword evidence="2" id="KW-0812">Transmembrane</keyword>
<dbReference type="Proteomes" id="UP000663845">
    <property type="component" value="Unassembled WGS sequence"/>
</dbReference>
<feature type="transmembrane region" description="Helical" evidence="2">
    <location>
        <begin position="73"/>
        <end position="95"/>
    </location>
</feature>
<gene>
    <name evidence="3" type="ORF">JYZ213_LOCUS15309</name>
</gene>
<proteinExistence type="predicted"/>
<reference evidence="3" key="1">
    <citation type="submission" date="2021-02" db="EMBL/GenBank/DDBJ databases">
        <authorList>
            <person name="Nowell W R."/>
        </authorList>
    </citation>
    <scope>NUCLEOTIDE SEQUENCE</scope>
</reference>
<feature type="region of interest" description="Disordered" evidence="1">
    <location>
        <begin position="100"/>
        <end position="121"/>
    </location>
</feature>
<evidence type="ECO:0000313" key="3">
    <source>
        <dbReference type="EMBL" id="CAF0988224.1"/>
    </source>
</evidence>
<feature type="region of interest" description="Disordered" evidence="1">
    <location>
        <begin position="259"/>
        <end position="321"/>
    </location>
</feature>
<evidence type="ECO:0000256" key="2">
    <source>
        <dbReference type="SAM" id="Phobius"/>
    </source>
</evidence>
<feature type="compositionally biased region" description="Basic and acidic residues" evidence="1">
    <location>
        <begin position="280"/>
        <end position="292"/>
    </location>
</feature>
<accession>A0A814G2X7</accession>
<dbReference type="AlphaFoldDB" id="A0A814G2X7"/>
<name>A0A814G2X7_9BILA</name>
<feature type="region of interest" description="Disordered" evidence="1">
    <location>
        <begin position="334"/>
        <end position="353"/>
    </location>
</feature>